<dbReference type="PANTHER" id="PTHR42991">
    <property type="entry name" value="ALDEHYDE DEHYDROGENASE"/>
    <property type="match status" value="1"/>
</dbReference>
<gene>
    <name evidence="4" type="ORF">MELA_02285</name>
</gene>
<evidence type="ECO:0000313" key="5">
    <source>
        <dbReference type="Proteomes" id="UP000334340"/>
    </source>
</evidence>
<protein>
    <submittedName>
        <fullName evidence="4">Aldehyde dehydrogenase</fullName>
        <ecNumber evidence="4">1.2.1.-</ecNumber>
    </submittedName>
</protein>
<dbReference type="Pfam" id="PF00171">
    <property type="entry name" value="Aldedh"/>
    <property type="match status" value="1"/>
</dbReference>
<name>A0A564ZMX1_9BACT</name>
<dbReference type="Gene3D" id="3.40.309.10">
    <property type="entry name" value="Aldehyde Dehydrogenase, Chain A, domain 2"/>
    <property type="match status" value="1"/>
</dbReference>
<reference evidence="4 5" key="1">
    <citation type="submission" date="2019-07" db="EMBL/GenBank/DDBJ databases">
        <authorList>
            <person name="Cremers G."/>
        </authorList>
    </citation>
    <scope>NUCLEOTIDE SEQUENCE [LARGE SCALE GENOMIC DNA]</scope>
</reference>
<dbReference type="InterPro" id="IPR015590">
    <property type="entry name" value="Aldehyde_DH_dom"/>
</dbReference>
<keyword evidence="2 4" id="KW-0560">Oxidoreductase</keyword>
<dbReference type="SUPFAM" id="SSF53720">
    <property type="entry name" value="ALDH-like"/>
    <property type="match status" value="1"/>
</dbReference>
<evidence type="ECO:0000313" key="4">
    <source>
        <dbReference type="EMBL" id="VUZ85898.1"/>
    </source>
</evidence>
<organism evidence="4 5">
    <name type="scientific">Candidatus Methylomirabilis lanthanidiphila</name>
    <dbReference type="NCBI Taxonomy" id="2211376"/>
    <lineage>
        <taxon>Bacteria</taxon>
        <taxon>Candidatus Methylomirabilota</taxon>
        <taxon>Candidatus Methylomirabilia</taxon>
        <taxon>Candidatus Methylomirabilales</taxon>
        <taxon>Candidatus Methylomirabilaceae</taxon>
        <taxon>Candidatus Methylomirabilis</taxon>
    </lineage>
</organism>
<dbReference type="InterPro" id="IPR051020">
    <property type="entry name" value="ALDH-related_metabolic_enz"/>
</dbReference>
<dbReference type="InterPro" id="IPR016162">
    <property type="entry name" value="Ald_DH_N"/>
</dbReference>
<keyword evidence="5" id="KW-1185">Reference proteome</keyword>
<proteinExistence type="inferred from homology"/>
<dbReference type="FunFam" id="3.40.605.10:FF:000007">
    <property type="entry name" value="NAD/NADP-dependent betaine aldehyde dehydrogenase"/>
    <property type="match status" value="1"/>
</dbReference>
<dbReference type="PANTHER" id="PTHR42991:SF1">
    <property type="entry name" value="ALDEHYDE DEHYDROGENASE"/>
    <property type="match status" value="1"/>
</dbReference>
<sequence length="470" mass="50241">MYVAGQWIDTEKKIDVLNPYDGAVVDAVPCADSGDVEKALESAVRGARTMAKLPGYDRYRILKAAAELVEARSEEFAEIITLEEGKSLAESRFEVSRAVQTLTLSGEEAKRLHGETVPFDGAPGGSGKFGFTLRVPCGIVVAISPFNFPLNLVCHKVGPALAAGNAVVIKPATDTPLSALKLTEILLEAGLPAEGIACLTGRGAEIGDALCSDRRVRKITFTGSRDIGERICRMAGIKKVTMELGSNAPVIIMPDADLEKVAAAVAATGYTNAGQVCISTQRVLTSEKVYGDFLDALKPKVEALVTGNPLDVGTKVGPMIRERDAIRVGEWVQEAVASGARVVTGGARQGAIYAPTVVADVKPDMRLFCDELFGPAVAVTRFDSIDEAIALANDTIYGLAAGIFTENLEWAMRFAREVEAGNLMINWGPQWRADLMPYGGLKESGFGKEGPRYAVEEMTELKLVCFHLKS</sequence>
<feature type="domain" description="Aldehyde dehydrogenase" evidence="3">
    <location>
        <begin position="7"/>
        <end position="464"/>
    </location>
</feature>
<dbReference type="Proteomes" id="UP000334340">
    <property type="component" value="Unassembled WGS sequence"/>
</dbReference>
<evidence type="ECO:0000259" key="3">
    <source>
        <dbReference type="Pfam" id="PF00171"/>
    </source>
</evidence>
<evidence type="ECO:0000256" key="1">
    <source>
        <dbReference type="ARBA" id="ARBA00009986"/>
    </source>
</evidence>
<dbReference type="Gene3D" id="3.40.605.10">
    <property type="entry name" value="Aldehyde Dehydrogenase, Chain A, domain 1"/>
    <property type="match status" value="1"/>
</dbReference>
<dbReference type="EC" id="1.2.1.-" evidence="4"/>
<accession>A0A564ZMX1</accession>
<evidence type="ECO:0000256" key="2">
    <source>
        <dbReference type="ARBA" id="ARBA00023002"/>
    </source>
</evidence>
<dbReference type="EMBL" id="CABIKM010000036">
    <property type="protein sequence ID" value="VUZ85898.1"/>
    <property type="molecule type" value="Genomic_DNA"/>
</dbReference>
<dbReference type="CDD" id="cd07149">
    <property type="entry name" value="ALDH_y4uC"/>
    <property type="match status" value="1"/>
</dbReference>
<dbReference type="InterPro" id="IPR016163">
    <property type="entry name" value="Ald_DH_C"/>
</dbReference>
<comment type="similarity">
    <text evidence="1">Belongs to the aldehyde dehydrogenase family.</text>
</comment>
<dbReference type="InterPro" id="IPR016161">
    <property type="entry name" value="Ald_DH/histidinol_DH"/>
</dbReference>
<dbReference type="GO" id="GO:0008911">
    <property type="term" value="F:lactaldehyde dehydrogenase (NAD+) activity"/>
    <property type="evidence" value="ECO:0007669"/>
    <property type="project" value="TreeGrafter"/>
</dbReference>
<dbReference type="AlphaFoldDB" id="A0A564ZMX1"/>